<name>A0AAD7GQD2_MYCRO</name>
<evidence type="ECO:0000313" key="4">
    <source>
        <dbReference type="Proteomes" id="UP001221757"/>
    </source>
</evidence>
<keyword evidence="1" id="KW-1133">Transmembrane helix</keyword>
<dbReference type="AlphaFoldDB" id="A0AAD7GQD2"/>
<feature type="transmembrane region" description="Helical" evidence="1">
    <location>
        <begin position="51"/>
        <end position="70"/>
    </location>
</feature>
<dbReference type="InterPro" id="IPR045340">
    <property type="entry name" value="DUF6533"/>
</dbReference>
<keyword evidence="1" id="KW-0472">Membrane</keyword>
<feature type="domain" description="DUF6533" evidence="2">
    <location>
        <begin position="12"/>
        <end position="55"/>
    </location>
</feature>
<feature type="transmembrane region" description="Helical" evidence="1">
    <location>
        <begin position="217"/>
        <end position="237"/>
    </location>
</feature>
<keyword evidence="4" id="KW-1185">Reference proteome</keyword>
<evidence type="ECO:0000259" key="2">
    <source>
        <dbReference type="Pfam" id="PF20151"/>
    </source>
</evidence>
<organism evidence="3 4">
    <name type="scientific">Mycena rosella</name>
    <name type="common">Pink bonnet</name>
    <name type="synonym">Agaricus rosellus</name>
    <dbReference type="NCBI Taxonomy" id="1033263"/>
    <lineage>
        <taxon>Eukaryota</taxon>
        <taxon>Fungi</taxon>
        <taxon>Dikarya</taxon>
        <taxon>Basidiomycota</taxon>
        <taxon>Agaricomycotina</taxon>
        <taxon>Agaricomycetes</taxon>
        <taxon>Agaricomycetidae</taxon>
        <taxon>Agaricales</taxon>
        <taxon>Marasmiineae</taxon>
        <taxon>Mycenaceae</taxon>
        <taxon>Mycena</taxon>
    </lineage>
</organism>
<dbReference type="Pfam" id="PF20151">
    <property type="entry name" value="DUF6533"/>
    <property type="match status" value="1"/>
</dbReference>
<keyword evidence="1" id="KW-0812">Transmembrane</keyword>
<dbReference type="EMBL" id="JARKIE010000013">
    <property type="protein sequence ID" value="KAJ7703060.1"/>
    <property type="molecule type" value="Genomic_DNA"/>
</dbReference>
<sequence>MHVGLLGLASYAGLTFATCEIIMTLKTELRYIWIDLHRFTLVKLMYLVSRYLGLAVHITNTVLVTLVQRYTIIPVRLCRIALIYQAVVIIVMLGILDAILMIRVYALYNRKKSIAVLCAFLLVLKMVAFIPSAFLGFPEQRFGPTCLVTTGSQTSLFLFGALYRGESFSICEPLFFRAGEVVVQLVILALTLFRHFSATRRGWGNRLFRLSTRDGSMVFAATTVGMVGTTVAGLRPAHVTHFIFP</sequence>
<feature type="transmembrane region" description="Helical" evidence="1">
    <location>
        <begin position="82"/>
        <end position="108"/>
    </location>
</feature>
<feature type="transmembrane region" description="Helical" evidence="1">
    <location>
        <begin position="142"/>
        <end position="163"/>
    </location>
</feature>
<protein>
    <recommendedName>
        <fullName evidence="2">DUF6533 domain-containing protein</fullName>
    </recommendedName>
</protein>
<feature type="transmembrane region" description="Helical" evidence="1">
    <location>
        <begin position="175"/>
        <end position="196"/>
    </location>
</feature>
<accession>A0AAD7GQD2</accession>
<feature type="transmembrane region" description="Helical" evidence="1">
    <location>
        <begin position="114"/>
        <end position="135"/>
    </location>
</feature>
<evidence type="ECO:0000313" key="3">
    <source>
        <dbReference type="EMBL" id="KAJ7703060.1"/>
    </source>
</evidence>
<comment type="caution">
    <text evidence="3">The sequence shown here is derived from an EMBL/GenBank/DDBJ whole genome shotgun (WGS) entry which is preliminary data.</text>
</comment>
<evidence type="ECO:0000256" key="1">
    <source>
        <dbReference type="SAM" id="Phobius"/>
    </source>
</evidence>
<dbReference type="Proteomes" id="UP001221757">
    <property type="component" value="Unassembled WGS sequence"/>
</dbReference>
<proteinExistence type="predicted"/>
<gene>
    <name evidence="3" type="ORF">B0H17DRAFT_85086</name>
</gene>
<reference evidence="3" key="1">
    <citation type="submission" date="2023-03" db="EMBL/GenBank/DDBJ databases">
        <title>Massive genome expansion in bonnet fungi (Mycena s.s.) driven by repeated elements and novel gene families across ecological guilds.</title>
        <authorList>
            <consortium name="Lawrence Berkeley National Laboratory"/>
            <person name="Harder C.B."/>
            <person name="Miyauchi S."/>
            <person name="Viragh M."/>
            <person name="Kuo A."/>
            <person name="Thoen E."/>
            <person name="Andreopoulos B."/>
            <person name="Lu D."/>
            <person name="Skrede I."/>
            <person name="Drula E."/>
            <person name="Henrissat B."/>
            <person name="Morin E."/>
            <person name="Kohler A."/>
            <person name="Barry K."/>
            <person name="LaButti K."/>
            <person name="Morin E."/>
            <person name="Salamov A."/>
            <person name="Lipzen A."/>
            <person name="Mereny Z."/>
            <person name="Hegedus B."/>
            <person name="Baldrian P."/>
            <person name="Stursova M."/>
            <person name="Weitz H."/>
            <person name="Taylor A."/>
            <person name="Grigoriev I.V."/>
            <person name="Nagy L.G."/>
            <person name="Martin F."/>
            <person name="Kauserud H."/>
        </authorList>
    </citation>
    <scope>NUCLEOTIDE SEQUENCE</scope>
    <source>
        <strain evidence="3">CBHHK067</strain>
    </source>
</reference>